<name>A0A0G0C8J7_9BACT</name>
<reference evidence="1 2" key="1">
    <citation type="journal article" date="2015" name="Nature">
        <title>rRNA introns, odd ribosomes, and small enigmatic genomes across a large radiation of phyla.</title>
        <authorList>
            <person name="Brown C.T."/>
            <person name="Hug L.A."/>
            <person name="Thomas B.C."/>
            <person name="Sharon I."/>
            <person name="Castelle C.J."/>
            <person name="Singh A."/>
            <person name="Wilkins M.J."/>
            <person name="Williams K.H."/>
            <person name="Banfield J.F."/>
        </authorList>
    </citation>
    <scope>NUCLEOTIDE SEQUENCE [LARGE SCALE GENOMIC DNA]</scope>
</reference>
<proteinExistence type="predicted"/>
<dbReference type="EMBL" id="LBQE01000007">
    <property type="protein sequence ID" value="KKP72486.1"/>
    <property type="molecule type" value="Genomic_DNA"/>
</dbReference>
<evidence type="ECO:0000313" key="2">
    <source>
        <dbReference type="Proteomes" id="UP000034923"/>
    </source>
</evidence>
<sequence>MKNGFNSVAGVDSSTLEFLINPQFVMEEREEEEIRKRKEKKNFSILKEKSAVISITDSIPDFFKPKYKRIHGKKTPIVLKRIRF</sequence>
<comment type="caution">
    <text evidence="1">The sequence shown here is derived from an EMBL/GenBank/DDBJ whole genome shotgun (WGS) entry which is preliminary data.</text>
</comment>
<evidence type="ECO:0000313" key="1">
    <source>
        <dbReference type="EMBL" id="KKP72486.1"/>
    </source>
</evidence>
<gene>
    <name evidence="1" type="ORF">UR70_C0007G0021</name>
</gene>
<dbReference type="Proteomes" id="UP000034923">
    <property type="component" value="Unassembled WGS sequence"/>
</dbReference>
<accession>A0A0G0C8J7</accession>
<dbReference type="AlphaFoldDB" id="A0A0G0C8J7"/>
<protein>
    <submittedName>
        <fullName evidence="1">Uncharacterized protein</fullName>
    </submittedName>
</protein>
<organism evidence="1 2">
    <name type="scientific">Candidatus Nomurabacteria bacterium GW2011_GWB1_35_20</name>
    <dbReference type="NCBI Taxonomy" id="1618740"/>
    <lineage>
        <taxon>Bacteria</taxon>
        <taxon>Candidatus Nomuraibacteriota</taxon>
    </lineage>
</organism>